<name>A0ACC0U127_9AGAM</name>
<keyword evidence="2" id="KW-1185">Reference proteome</keyword>
<dbReference type="EMBL" id="JAGFNK010000239">
    <property type="protein sequence ID" value="KAI9456207.1"/>
    <property type="molecule type" value="Genomic_DNA"/>
</dbReference>
<evidence type="ECO:0000313" key="2">
    <source>
        <dbReference type="Proteomes" id="UP001207468"/>
    </source>
</evidence>
<proteinExistence type="predicted"/>
<organism evidence="1 2">
    <name type="scientific">Russula earlei</name>
    <dbReference type="NCBI Taxonomy" id="71964"/>
    <lineage>
        <taxon>Eukaryota</taxon>
        <taxon>Fungi</taxon>
        <taxon>Dikarya</taxon>
        <taxon>Basidiomycota</taxon>
        <taxon>Agaricomycotina</taxon>
        <taxon>Agaricomycetes</taxon>
        <taxon>Russulales</taxon>
        <taxon>Russulaceae</taxon>
        <taxon>Russula</taxon>
    </lineage>
</organism>
<accession>A0ACC0U127</accession>
<dbReference type="Proteomes" id="UP001207468">
    <property type="component" value="Unassembled WGS sequence"/>
</dbReference>
<evidence type="ECO:0000313" key="1">
    <source>
        <dbReference type="EMBL" id="KAI9456207.1"/>
    </source>
</evidence>
<gene>
    <name evidence="1" type="ORF">F5148DRAFT_1224593</name>
</gene>
<comment type="caution">
    <text evidence="1">The sequence shown here is derived from an EMBL/GenBank/DDBJ whole genome shotgun (WGS) entry which is preliminary data.</text>
</comment>
<protein>
    <submittedName>
        <fullName evidence="1">Uncharacterized protein</fullName>
    </submittedName>
</protein>
<sequence>MDTPYVHQGLGSRDALGRCSAADCKAQLHRVAFPTRSPQKMAQSPSATDFYRDEPESLSGLVLNAMKIQPCRPGFFKARSAIIESDRILTGGKNFCELWLGFAEKGLGGDAEVVNRTP</sequence>
<reference evidence="1" key="1">
    <citation type="submission" date="2021-03" db="EMBL/GenBank/DDBJ databases">
        <title>Evolutionary priming and transition to the ectomycorrhizal habit in an iconic lineage of mushroom-forming fungi: is preadaptation a requirement?</title>
        <authorList>
            <consortium name="DOE Joint Genome Institute"/>
            <person name="Looney B.P."/>
            <person name="Miyauchi S."/>
            <person name="Morin E."/>
            <person name="Drula E."/>
            <person name="Courty P.E."/>
            <person name="Chicoki N."/>
            <person name="Fauchery L."/>
            <person name="Kohler A."/>
            <person name="Kuo A."/>
            <person name="LaButti K."/>
            <person name="Pangilinan J."/>
            <person name="Lipzen A."/>
            <person name="Riley R."/>
            <person name="Andreopoulos W."/>
            <person name="He G."/>
            <person name="Johnson J."/>
            <person name="Barry K.W."/>
            <person name="Grigoriev I.V."/>
            <person name="Nagy L."/>
            <person name="Hibbett D."/>
            <person name="Henrissat B."/>
            <person name="Matheny P.B."/>
            <person name="Labbe J."/>
            <person name="Martin A.F."/>
        </authorList>
    </citation>
    <scope>NUCLEOTIDE SEQUENCE</scope>
    <source>
        <strain evidence="1">BPL698</strain>
    </source>
</reference>